<keyword evidence="6" id="KW-1003">Cell membrane</keyword>
<dbReference type="PANTHER" id="PTHR11403">
    <property type="entry name" value="CYTOCHROME C OXIDASE SUBUNIT III"/>
    <property type="match status" value="1"/>
</dbReference>
<dbReference type="GO" id="GO:0009486">
    <property type="term" value="F:cytochrome bo3 ubiquinol oxidase activity"/>
    <property type="evidence" value="ECO:0007669"/>
    <property type="project" value="InterPro"/>
</dbReference>
<dbReference type="InterPro" id="IPR014206">
    <property type="entry name" value="Cyt_c_ubiqinol_oxidase_su3"/>
</dbReference>
<evidence type="ECO:0000256" key="7">
    <source>
        <dbReference type="ARBA" id="ARBA00022692"/>
    </source>
</evidence>
<keyword evidence="9 19" id="KW-1133">Transmembrane helix</keyword>
<protein>
    <recommendedName>
        <fullName evidence="4">Cytochrome bo(3) ubiquinol oxidase subunit 3</fullName>
    </recommendedName>
    <alternativeName>
        <fullName evidence="15">Cytochrome o ubiquinol oxidase subunit 3</fullName>
    </alternativeName>
    <alternativeName>
        <fullName evidence="13">Oxidase bo(3) subunit 3</fullName>
    </alternativeName>
    <alternativeName>
        <fullName evidence="17">Ubiquinol oxidase chain C</fullName>
    </alternativeName>
    <alternativeName>
        <fullName evidence="16">Ubiquinol oxidase polypeptide III</fullName>
    </alternativeName>
    <alternativeName>
        <fullName evidence="14">Ubiquinol oxidase subunit 3</fullName>
    </alternativeName>
</protein>
<evidence type="ECO:0000313" key="21">
    <source>
        <dbReference type="EMBL" id="CAD83314.1"/>
    </source>
</evidence>
<gene>
    <name evidence="21" type="primary">cyoC</name>
    <name evidence="21" type="ordered locus">Bfl243</name>
</gene>
<evidence type="ECO:0000259" key="20">
    <source>
        <dbReference type="PROSITE" id="PS50253"/>
    </source>
</evidence>
<feature type="transmembrane region" description="Helical" evidence="19">
    <location>
        <begin position="174"/>
        <end position="194"/>
    </location>
</feature>
<sequence>MHTINKNIKLNTNNTTIFGFWLYIMSDCILFASLFAMHAVLSTNFQKDLLISNNIFKLTFVFTETILLLLSSITCSTSMIYANITNPKKTLQWMILTLLLGLGFISMEIYEFHHLIANKYNPSRNAFFSSFFVLIGTHGIHVITGLIWIIIMTIHLIMTGLTQQNLIRLHCFSLFWHFLDIIWICVFTEVYLIGVL</sequence>
<keyword evidence="10 21" id="KW-0560">Oxidoreductase</keyword>
<keyword evidence="7 18" id="KW-0812">Transmembrane</keyword>
<evidence type="ECO:0000256" key="10">
    <source>
        <dbReference type="ARBA" id="ARBA00023002"/>
    </source>
</evidence>
<evidence type="ECO:0000256" key="4">
    <source>
        <dbReference type="ARBA" id="ARBA00014687"/>
    </source>
</evidence>
<evidence type="ECO:0000256" key="1">
    <source>
        <dbReference type="ARBA" id="ARBA00004651"/>
    </source>
</evidence>
<evidence type="ECO:0000256" key="8">
    <source>
        <dbReference type="ARBA" id="ARBA00022982"/>
    </source>
</evidence>
<evidence type="ECO:0000256" key="6">
    <source>
        <dbReference type="ARBA" id="ARBA00022475"/>
    </source>
</evidence>
<feature type="transmembrane region" description="Helical" evidence="19">
    <location>
        <begin position="61"/>
        <end position="84"/>
    </location>
</feature>
<keyword evidence="11 19" id="KW-0472">Membrane</keyword>
<dbReference type="NCBIfam" id="TIGR02842">
    <property type="entry name" value="CyoC"/>
    <property type="match status" value="1"/>
</dbReference>
<dbReference type="InterPro" id="IPR033946">
    <property type="entry name" value="Ubiquinol_oxase_su3_dom"/>
</dbReference>
<keyword evidence="22" id="KW-1185">Reference proteome</keyword>
<comment type="function">
    <text evidence="12">Cytochrome bo(3) ubiquinol terminal oxidase is the component of the aerobic respiratory chain of E.coli that predominates when cells are grown at high aeration. Has proton pump activity across the membrane in addition to electron transfer, pumping 2 protons/electron.</text>
</comment>
<dbReference type="InterPro" id="IPR024791">
    <property type="entry name" value="Cyt_c/ubiquinol_Oxase_su3"/>
</dbReference>
<evidence type="ECO:0000256" key="18">
    <source>
        <dbReference type="RuleBase" id="RU003376"/>
    </source>
</evidence>
<evidence type="ECO:0000256" key="19">
    <source>
        <dbReference type="SAM" id="Phobius"/>
    </source>
</evidence>
<dbReference type="Gene3D" id="1.20.120.80">
    <property type="entry name" value="Cytochrome c oxidase, subunit III, four-helix bundle"/>
    <property type="match status" value="1"/>
</dbReference>
<feature type="transmembrane region" description="Helical" evidence="19">
    <location>
        <begin position="20"/>
        <end position="41"/>
    </location>
</feature>
<dbReference type="Pfam" id="PF00510">
    <property type="entry name" value="COX3"/>
    <property type="match status" value="1"/>
</dbReference>
<evidence type="ECO:0000256" key="2">
    <source>
        <dbReference type="ARBA" id="ARBA00010581"/>
    </source>
</evidence>
<keyword evidence="5" id="KW-0813">Transport</keyword>
<dbReference type="FunFam" id="1.20.120.80:FF:000001">
    <property type="entry name" value="Cytochrome (Ubi)quinol oxidase subunit III"/>
    <property type="match status" value="1"/>
</dbReference>
<dbReference type="GO" id="GO:0005886">
    <property type="term" value="C:plasma membrane"/>
    <property type="evidence" value="ECO:0007669"/>
    <property type="project" value="UniProtKB-SubCell"/>
</dbReference>
<dbReference type="HOGENOM" id="CLU_044071_3_0_6"/>
<evidence type="ECO:0000256" key="14">
    <source>
        <dbReference type="ARBA" id="ARBA00031884"/>
    </source>
</evidence>
<dbReference type="SUPFAM" id="SSF81452">
    <property type="entry name" value="Cytochrome c oxidase subunit III-like"/>
    <property type="match status" value="1"/>
</dbReference>
<dbReference type="KEGG" id="bfl:Bfl243"/>
<dbReference type="AlphaFoldDB" id="Q7VRH4"/>
<accession>Q7VRH4</accession>
<proteinExistence type="inferred from homology"/>
<evidence type="ECO:0000256" key="13">
    <source>
        <dbReference type="ARBA" id="ARBA00030072"/>
    </source>
</evidence>
<dbReference type="PANTHER" id="PTHR11403:SF2">
    <property type="entry name" value="CYTOCHROME BO(3) UBIQUINOL OXIDASE SUBUNIT 3"/>
    <property type="match status" value="1"/>
</dbReference>
<evidence type="ECO:0000256" key="9">
    <source>
        <dbReference type="ARBA" id="ARBA00022989"/>
    </source>
</evidence>
<dbReference type="CDD" id="cd02863">
    <property type="entry name" value="Ubiquinol_oxidase_III"/>
    <property type="match status" value="1"/>
</dbReference>
<dbReference type="Proteomes" id="UP000002192">
    <property type="component" value="Chromosome"/>
</dbReference>
<evidence type="ECO:0000256" key="15">
    <source>
        <dbReference type="ARBA" id="ARBA00032189"/>
    </source>
</evidence>
<dbReference type="STRING" id="203907.Bfl243"/>
<dbReference type="OrthoDB" id="9810850at2"/>
<comment type="subcellular location">
    <subcellularLocation>
        <location evidence="1 18">Cell membrane</location>
        <topology evidence="1 18">Multi-pass membrane protein</topology>
    </subcellularLocation>
</comment>
<feature type="domain" description="Heme-copper oxidase subunit III family profile" evidence="20">
    <location>
        <begin position="18"/>
        <end position="195"/>
    </location>
</feature>
<evidence type="ECO:0000256" key="3">
    <source>
        <dbReference type="ARBA" id="ARBA00011700"/>
    </source>
</evidence>
<dbReference type="InterPro" id="IPR013833">
    <property type="entry name" value="Cyt_c_oxidase_su3_a-hlx"/>
</dbReference>
<dbReference type="PROSITE" id="PS50253">
    <property type="entry name" value="COX3"/>
    <property type="match status" value="1"/>
</dbReference>
<evidence type="ECO:0000256" key="16">
    <source>
        <dbReference type="ARBA" id="ARBA00032717"/>
    </source>
</evidence>
<evidence type="ECO:0000256" key="11">
    <source>
        <dbReference type="ARBA" id="ARBA00023136"/>
    </source>
</evidence>
<dbReference type="InterPro" id="IPR035973">
    <property type="entry name" value="Cyt_c_oxidase_su3-like_sf"/>
</dbReference>
<name>Q7VRH4_BLOFL</name>
<dbReference type="EMBL" id="BX248583">
    <property type="protein sequence ID" value="CAD83314.1"/>
    <property type="molecule type" value="Genomic_DNA"/>
</dbReference>
<comment type="subunit">
    <text evidence="3">Heterooctamer of two A chains, two B chains, two C chains and two D chains.</text>
</comment>
<evidence type="ECO:0000256" key="5">
    <source>
        <dbReference type="ARBA" id="ARBA00022448"/>
    </source>
</evidence>
<organism evidence="21 22">
    <name type="scientific">Blochmanniella floridana</name>
    <dbReference type="NCBI Taxonomy" id="203907"/>
    <lineage>
        <taxon>Bacteria</taxon>
        <taxon>Pseudomonadati</taxon>
        <taxon>Pseudomonadota</taxon>
        <taxon>Gammaproteobacteria</taxon>
        <taxon>Enterobacterales</taxon>
        <taxon>Enterobacteriaceae</taxon>
        <taxon>ant endosymbionts</taxon>
        <taxon>Candidatus Blochmanniella</taxon>
    </lineage>
</organism>
<evidence type="ECO:0000256" key="12">
    <source>
        <dbReference type="ARBA" id="ARBA00025694"/>
    </source>
</evidence>
<keyword evidence="8" id="KW-0249">Electron transport</keyword>
<dbReference type="eggNOG" id="COG1845">
    <property type="taxonomic scope" value="Bacteria"/>
</dbReference>
<feature type="transmembrane region" description="Helical" evidence="19">
    <location>
        <begin position="90"/>
        <end position="110"/>
    </location>
</feature>
<dbReference type="InterPro" id="IPR000298">
    <property type="entry name" value="Cyt_c_oxidase-like_su3"/>
</dbReference>
<feature type="transmembrane region" description="Helical" evidence="19">
    <location>
        <begin position="131"/>
        <end position="154"/>
    </location>
</feature>
<dbReference type="GO" id="GO:0019646">
    <property type="term" value="P:aerobic electron transport chain"/>
    <property type="evidence" value="ECO:0007669"/>
    <property type="project" value="InterPro"/>
</dbReference>
<evidence type="ECO:0000256" key="17">
    <source>
        <dbReference type="ARBA" id="ARBA00077247"/>
    </source>
</evidence>
<evidence type="ECO:0000313" key="22">
    <source>
        <dbReference type="Proteomes" id="UP000002192"/>
    </source>
</evidence>
<dbReference type="GO" id="GO:0004129">
    <property type="term" value="F:cytochrome-c oxidase activity"/>
    <property type="evidence" value="ECO:0007669"/>
    <property type="project" value="InterPro"/>
</dbReference>
<reference evidence="21 22" key="1">
    <citation type="journal article" date="2003" name="Proc. Natl. Acad. Sci. U.S.A.">
        <title>The genome sequence of Blochmannia floridanus: comparative analysis of reduced genomes.</title>
        <authorList>
            <person name="Gil R."/>
            <person name="Silva F.J."/>
            <person name="Zientz E."/>
            <person name="Delmotte F."/>
            <person name="Gonzalez-Candelas F."/>
            <person name="Latorre A."/>
            <person name="Rausell C."/>
            <person name="Kramerbeek J."/>
            <person name="Gadau J."/>
            <person name="Hoelldobler B."/>
            <person name="van Ham R.C.H.J."/>
            <person name="Gross R."/>
            <person name="Moya A."/>
        </authorList>
    </citation>
    <scope>NUCLEOTIDE SEQUENCE [LARGE SCALE GENOMIC DNA]</scope>
</reference>
<comment type="similarity">
    <text evidence="2 18">Belongs to the cytochrome c oxidase subunit 3 family.</text>
</comment>